<evidence type="ECO:0000259" key="2">
    <source>
        <dbReference type="Pfam" id="PF12816"/>
    </source>
</evidence>
<dbReference type="AlphaFoldDB" id="A0A068V3Z2"/>
<dbReference type="GO" id="GO:0005770">
    <property type="term" value="C:late endosome"/>
    <property type="evidence" value="ECO:0007669"/>
    <property type="project" value="TreeGrafter"/>
</dbReference>
<dbReference type="InParanoid" id="A0A068V3Z2"/>
<organism evidence="3 4">
    <name type="scientific">Coffea canephora</name>
    <name type="common">Robusta coffee</name>
    <dbReference type="NCBI Taxonomy" id="49390"/>
    <lineage>
        <taxon>Eukaryota</taxon>
        <taxon>Viridiplantae</taxon>
        <taxon>Streptophyta</taxon>
        <taxon>Embryophyta</taxon>
        <taxon>Tracheophyta</taxon>
        <taxon>Spermatophyta</taxon>
        <taxon>Magnoliopsida</taxon>
        <taxon>eudicotyledons</taxon>
        <taxon>Gunneridae</taxon>
        <taxon>Pentapetalae</taxon>
        <taxon>asterids</taxon>
        <taxon>lamiids</taxon>
        <taxon>Gentianales</taxon>
        <taxon>Rubiaceae</taxon>
        <taxon>Ixoroideae</taxon>
        <taxon>Gardenieae complex</taxon>
        <taxon>Bertiereae - Coffeeae clade</taxon>
        <taxon>Coffeeae</taxon>
        <taxon>Coffea</taxon>
    </lineage>
</organism>
<proteinExistence type="predicted"/>
<dbReference type="InterPro" id="IPR025941">
    <property type="entry name" value="Vps8_central_dom"/>
</dbReference>
<protein>
    <submittedName>
        <fullName evidence="3">DH200=94 genomic scaffold, scaffold_88</fullName>
    </submittedName>
</protein>
<dbReference type="Pfam" id="PF12816">
    <property type="entry name" value="TPR_Vps8"/>
    <property type="match status" value="1"/>
</dbReference>
<dbReference type="PANTHER" id="PTHR12616">
    <property type="entry name" value="VACUOLAR PROTEIN SORTING VPS41"/>
    <property type="match status" value="1"/>
</dbReference>
<feature type="domain" description="Vacuolar protein sorting-associated protein 8 central" evidence="2">
    <location>
        <begin position="283"/>
        <end position="352"/>
    </location>
</feature>
<sequence>MLSVLMVLRMVRCLMLLGNARLICSVLQLKLYLLKHQKNVPCLQLLGIEKLTWLMGVAWLDDQVILLENFSINRACIFQIEGAWRVQEHTRNCRSYNFLVLDYYNIFDNIYGNPEKAHHNCVAVRGASIYILGPSHLVVSHLLSWKECIECIRVDGVAIEFCVQIKGTNIHFDEIFAKFCAAKHKVCLFLFIQVSTMEHEFFWSCYVLYCFLLSMIMSFFVWTLNLVTCGDLYKRLCLMIALRFLPLETFLELLKPYILKDMLGCLLPTIMQALVVHYNSNSNCVVGLCFEHRLHGALIYLFNKGPDDFKTPLEELLVVLQQCEGENASALRILVYLKYCFHGFAFPPSTATNSKLYMD</sequence>
<keyword evidence="1" id="KW-1133">Transmembrane helix</keyword>
<dbReference type="Gramene" id="CDP14593">
    <property type="protein sequence ID" value="CDP14593"/>
    <property type="gene ID" value="GSCOC_T00041142001"/>
</dbReference>
<dbReference type="STRING" id="49390.A0A068V3Z2"/>
<reference evidence="4" key="1">
    <citation type="journal article" date="2014" name="Science">
        <title>The coffee genome provides insight into the convergent evolution of caffeine biosynthesis.</title>
        <authorList>
            <person name="Denoeud F."/>
            <person name="Carretero-Paulet L."/>
            <person name="Dereeper A."/>
            <person name="Droc G."/>
            <person name="Guyot R."/>
            <person name="Pietrella M."/>
            <person name="Zheng C."/>
            <person name="Alberti A."/>
            <person name="Anthony F."/>
            <person name="Aprea G."/>
            <person name="Aury J.M."/>
            <person name="Bento P."/>
            <person name="Bernard M."/>
            <person name="Bocs S."/>
            <person name="Campa C."/>
            <person name="Cenci A."/>
            <person name="Combes M.C."/>
            <person name="Crouzillat D."/>
            <person name="Da Silva C."/>
            <person name="Daddiego L."/>
            <person name="De Bellis F."/>
            <person name="Dussert S."/>
            <person name="Garsmeur O."/>
            <person name="Gayraud T."/>
            <person name="Guignon V."/>
            <person name="Jahn K."/>
            <person name="Jamilloux V."/>
            <person name="Joet T."/>
            <person name="Labadie K."/>
            <person name="Lan T."/>
            <person name="Leclercq J."/>
            <person name="Lepelley M."/>
            <person name="Leroy T."/>
            <person name="Li L.T."/>
            <person name="Librado P."/>
            <person name="Lopez L."/>
            <person name="Munoz A."/>
            <person name="Noel B."/>
            <person name="Pallavicini A."/>
            <person name="Perrotta G."/>
            <person name="Poncet V."/>
            <person name="Pot D."/>
            <person name="Priyono X."/>
            <person name="Rigoreau M."/>
            <person name="Rouard M."/>
            <person name="Rozas J."/>
            <person name="Tranchant-Dubreuil C."/>
            <person name="VanBuren R."/>
            <person name="Zhang Q."/>
            <person name="Andrade A.C."/>
            <person name="Argout X."/>
            <person name="Bertrand B."/>
            <person name="de Kochko A."/>
            <person name="Graziosi G."/>
            <person name="Henry R.J."/>
            <person name="Jayarama X."/>
            <person name="Ming R."/>
            <person name="Nagai C."/>
            <person name="Rounsley S."/>
            <person name="Sankoff D."/>
            <person name="Giuliano G."/>
            <person name="Albert V.A."/>
            <person name="Wincker P."/>
            <person name="Lashermes P."/>
        </authorList>
    </citation>
    <scope>NUCLEOTIDE SEQUENCE [LARGE SCALE GENOMIC DNA]</scope>
    <source>
        <strain evidence="4">cv. DH200-94</strain>
    </source>
</reference>
<dbReference type="PANTHER" id="PTHR12616:SF8">
    <property type="entry name" value="VACUOLAR PROTEIN SORTING-ASSOCIATED PROTEIN 8 HOMOLOG"/>
    <property type="match status" value="1"/>
</dbReference>
<dbReference type="GO" id="GO:0034058">
    <property type="term" value="P:endosomal vesicle fusion"/>
    <property type="evidence" value="ECO:0007669"/>
    <property type="project" value="TreeGrafter"/>
</dbReference>
<accession>A0A068V3Z2</accession>
<dbReference type="PhylomeDB" id="A0A068V3Z2"/>
<evidence type="ECO:0000256" key="1">
    <source>
        <dbReference type="SAM" id="Phobius"/>
    </source>
</evidence>
<keyword evidence="1" id="KW-0812">Transmembrane</keyword>
<dbReference type="InterPro" id="IPR045111">
    <property type="entry name" value="Vps41/Vps8"/>
</dbReference>
<gene>
    <name evidence="3" type="ORF">GSCOC_T00041142001</name>
</gene>
<keyword evidence="1" id="KW-0472">Membrane</keyword>
<dbReference type="EMBL" id="HG739172">
    <property type="protein sequence ID" value="CDP14593.1"/>
    <property type="molecule type" value="Genomic_DNA"/>
</dbReference>
<evidence type="ECO:0000313" key="4">
    <source>
        <dbReference type="Proteomes" id="UP000295252"/>
    </source>
</evidence>
<keyword evidence="4" id="KW-1185">Reference proteome</keyword>
<dbReference type="GO" id="GO:0030897">
    <property type="term" value="C:HOPS complex"/>
    <property type="evidence" value="ECO:0007669"/>
    <property type="project" value="TreeGrafter"/>
</dbReference>
<evidence type="ECO:0000313" key="3">
    <source>
        <dbReference type="EMBL" id="CDP14593.1"/>
    </source>
</evidence>
<dbReference type="GO" id="GO:0006623">
    <property type="term" value="P:protein targeting to vacuole"/>
    <property type="evidence" value="ECO:0007669"/>
    <property type="project" value="InterPro"/>
</dbReference>
<dbReference type="Proteomes" id="UP000295252">
    <property type="component" value="Unassembled WGS sequence"/>
</dbReference>
<feature type="transmembrane region" description="Helical" evidence="1">
    <location>
        <begin position="201"/>
        <end position="221"/>
    </location>
</feature>
<name>A0A068V3Z2_COFCA</name>